<dbReference type="OrthoDB" id="6149413at2759"/>
<sequence length="144" mass="16011">MSEQQRLNLQEELRRNIGKLEGGKSSLNIALIGPTGCGKSSLINTFAASIATDHWHQYAHGGAGVDTQTTVRLKSFIGSRYGADWDTEGYALPTLVDLTGFADEDTALIEEILRLIFYGKIKDESNINAIFRFGYMVIRLWAIR</sequence>
<proteinExistence type="predicted"/>
<dbReference type="Proteomes" id="UP000242188">
    <property type="component" value="Unassembled WGS sequence"/>
</dbReference>
<evidence type="ECO:0000313" key="1">
    <source>
        <dbReference type="EMBL" id="OWF45710.1"/>
    </source>
</evidence>
<evidence type="ECO:0000313" key="2">
    <source>
        <dbReference type="Proteomes" id="UP000242188"/>
    </source>
</evidence>
<dbReference type="SUPFAM" id="SSF52540">
    <property type="entry name" value="P-loop containing nucleoside triphosphate hydrolases"/>
    <property type="match status" value="1"/>
</dbReference>
<name>A0A210QAF1_MIZYE</name>
<organism evidence="1 2">
    <name type="scientific">Mizuhopecten yessoensis</name>
    <name type="common">Japanese scallop</name>
    <name type="synonym">Patinopecten yessoensis</name>
    <dbReference type="NCBI Taxonomy" id="6573"/>
    <lineage>
        <taxon>Eukaryota</taxon>
        <taxon>Metazoa</taxon>
        <taxon>Spiralia</taxon>
        <taxon>Lophotrochozoa</taxon>
        <taxon>Mollusca</taxon>
        <taxon>Bivalvia</taxon>
        <taxon>Autobranchia</taxon>
        <taxon>Pteriomorphia</taxon>
        <taxon>Pectinida</taxon>
        <taxon>Pectinoidea</taxon>
        <taxon>Pectinidae</taxon>
        <taxon>Mizuhopecten</taxon>
    </lineage>
</organism>
<reference evidence="1 2" key="1">
    <citation type="journal article" date="2017" name="Nat. Ecol. Evol.">
        <title>Scallop genome provides insights into evolution of bilaterian karyotype and development.</title>
        <authorList>
            <person name="Wang S."/>
            <person name="Zhang J."/>
            <person name="Jiao W."/>
            <person name="Li J."/>
            <person name="Xun X."/>
            <person name="Sun Y."/>
            <person name="Guo X."/>
            <person name="Huan P."/>
            <person name="Dong B."/>
            <person name="Zhang L."/>
            <person name="Hu X."/>
            <person name="Sun X."/>
            <person name="Wang J."/>
            <person name="Zhao C."/>
            <person name="Wang Y."/>
            <person name="Wang D."/>
            <person name="Huang X."/>
            <person name="Wang R."/>
            <person name="Lv J."/>
            <person name="Li Y."/>
            <person name="Zhang Z."/>
            <person name="Liu B."/>
            <person name="Lu W."/>
            <person name="Hui Y."/>
            <person name="Liang J."/>
            <person name="Zhou Z."/>
            <person name="Hou R."/>
            <person name="Li X."/>
            <person name="Liu Y."/>
            <person name="Li H."/>
            <person name="Ning X."/>
            <person name="Lin Y."/>
            <person name="Zhao L."/>
            <person name="Xing Q."/>
            <person name="Dou J."/>
            <person name="Li Y."/>
            <person name="Mao J."/>
            <person name="Guo H."/>
            <person name="Dou H."/>
            <person name="Li T."/>
            <person name="Mu C."/>
            <person name="Jiang W."/>
            <person name="Fu Q."/>
            <person name="Fu X."/>
            <person name="Miao Y."/>
            <person name="Liu J."/>
            <person name="Yu Q."/>
            <person name="Li R."/>
            <person name="Liao H."/>
            <person name="Li X."/>
            <person name="Kong Y."/>
            <person name="Jiang Z."/>
            <person name="Chourrout D."/>
            <person name="Li R."/>
            <person name="Bao Z."/>
        </authorList>
    </citation>
    <scope>NUCLEOTIDE SEQUENCE [LARGE SCALE GENOMIC DNA]</scope>
    <source>
        <strain evidence="1 2">PY_sf001</strain>
    </source>
</reference>
<keyword evidence="2" id="KW-1185">Reference proteome</keyword>
<dbReference type="Gene3D" id="3.40.50.300">
    <property type="entry name" value="P-loop containing nucleotide triphosphate hydrolases"/>
    <property type="match status" value="1"/>
</dbReference>
<gene>
    <name evidence="1" type="ORF">KP79_PYT01529</name>
</gene>
<dbReference type="AlphaFoldDB" id="A0A210QAF1"/>
<dbReference type="InterPro" id="IPR027417">
    <property type="entry name" value="P-loop_NTPase"/>
</dbReference>
<dbReference type="EMBL" id="NEDP02004412">
    <property type="protein sequence ID" value="OWF45710.1"/>
    <property type="molecule type" value="Genomic_DNA"/>
</dbReference>
<protein>
    <submittedName>
        <fullName evidence="1">Uncharacterized protein</fullName>
    </submittedName>
</protein>
<accession>A0A210QAF1</accession>
<comment type="caution">
    <text evidence="1">The sequence shown here is derived from an EMBL/GenBank/DDBJ whole genome shotgun (WGS) entry which is preliminary data.</text>
</comment>